<dbReference type="PANTHER" id="PTHR43201">
    <property type="entry name" value="ACYL-COA SYNTHETASE"/>
    <property type="match status" value="1"/>
</dbReference>
<dbReference type="STRING" id="1441469.A0A225ABU2"/>
<dbReference type="RefSeq" id="XP_020118613.1">
    <property type="nucleotide sequence ID" value="XM_020268675.1"/>
</dbReference>
<dbReference type="GO" id="GO:0006631">
    <property type="term" value="P:fatty acid metabolic process"/>
    <property type="evidence" value="ECO:0007669"/>
    <property type="project" value="TreeGrafter"/>
</dbReference>
<dbReference type="GeneID" id="31006117"/>
<keyword evidence="4" id="KW-1185">Reference proteome</keyword>
<reference evidence="3 4" key="1">
    <citation type="submission" date="2015-06" db="EMBL/GenBank/DDBJ databases">
        <title>Talaromyces atroroseus IBT 11181 draft genome.</title>
        <authorList>
            <person name="Rasmussen K.B."/>
            <person name="Rasmussen S."/>
            <person name="Petersen B."/>
            <person name="Sicheritz-Ponten T."/>
            <person name="Mortensen U.H."/>
            <person name="Thrane U."/>
        </authorList>
    </citation>
    <scope>NUCLEOTIDE SEQUENCE [LARGE SCALE GENOMIC DNA]</scope>
    <source>
        <strain evidence="3 4">IBT 11181</strain>
    </source>
</reference>
<dbReference type="AlphaFoldDB" id="A0A225ABU2"/>
<proteinExistence type="predicted"/>
<dbReference type="PROSITE" id="PS00455">
    <property type="entry name" value="AMP_BINDING"/>
    <property type="match status" value="1"/>
</dbReference>
<evidence type="ECO:0000313" key="3">
    <source>
        <dbReference type="EMBL" id="OKL58492.1"/>
    </source>
</evidence>
<comment type="caution">
    <text evidence="3">The sequence shown here is derived from an EMBL/GenBank/DDBJ whole genome shotgun (WGS) entry which is preliminary data.</text>
</comment>
<dbReference type="Proteomes" id="UP000214365">
    <property type="component" value="Unassembled WGS sequence"/>
</dbReference>
<evidence type="ECO:0000259" key="2">
    <source>
        <dbReference type="Pfam" id="PF13193"/>
    </source>
</evidence>
<dbReference type="InterPro" id="IPR045851">
    <property type="entry name" value="AMP-bd_C_sf"/>
</dbReference>
<dbReference type="GO" id="GO:0031956">
    <property type="term" value="F:medium-chain fatty acid-CoA ligase activity"/>
    <property type="evidence" value="ECO:0007669"/>
    <property type="project" value="TreeGrafter"/>
</dbReference>
<name>A0A225ABU2_TALAT</name>
<dbReference type="EMBL" id="LFMY01000009">
    <property type="protein sequence ID" value="OKL58492.1"/>
    <property type="molecule type" value="Genomic_DNA"/>
</dbReference>
<dbReference type="InterPro" id="IPR020845">
    <property type="entry name" value="AMP-binding_CS"/>
</dbReference>
<dbReference type="Pfam" id="PF13193">
    <property type="entry name" value="AMP-binding_C"/>
    <property type="match status" value="1"/>
</dbReference>
<dbReference type="Pfam" id="PF00501">
    <property type="entry name" value="AMP-binding"/>
    <property type="match status" value="2"/>
</dbReference>
<dbReference type="SUPFAM" id="SSF56801">
    <property type="entry name" value="Acetyl-CoA synthetase-like"/>
    <property type="match status" value="1"/>
</dbReference>
<dbReference type="OrthoDB" id="10253115at2759"/>
<organism evidence="3 4">
    <name type="scientific">Talaromyces atroroseus</name>
    <dbReference type="NCBI Taxonomy" id="1441469"/>
    <lineage>
        <taxon>Eukaryota</taxon>
        <taxon>Fungi</taxon>
        <taxon>Dikarya</taxon>
        <taxon>Ascomycota</taxon>
        <taxon>Pezizomycotina</taxon>
        <taxon>Eurotiomycetes</taxon>
        <taxon>Eurotiomycetidae</taxon>
        <taxon>Eurotiales</taxon>
        <taxon>Trichocomaceae</taxon>
        <taxon>Talaromyces</taxon>
        <taxon>Talaromyces sect. Trachyspermi</taxon>
    </lineage>
</organism>
<protein>
    <submittedName>
        <fullName evidence="3">Uncharacterized protein</fullName>
    </submittedName>
</protein>
<dbReference type="PANTHER" id="PTHR43201:SF30">
    <property type="entry name" value="AMP-DEPENDENT SYNTHETASE_LIGASE DOMAIN-CONTAINING PROTEIN"/>
    <property type="match status" value="1"/>
</dbReference>
<accession>A0A225ABU2</accession>
<evidence type="ECO:0000313" key="4">
    <source>
        <dbReference type="Proteomes" id="UP000214365"/>
    </source>
</evidence>
<dbReference type="Gene3D" id="3.40.50.12780">
    <property type="entry name" value="N-terminal domain of ligase-like"/>
    <property type="match status" value="2"/>
</dbReference>
<gene>
    <name evidence="3" type="ORF">UA08_06361</name>
</gene>
<sequence>MLSCKEELAYLSGPKEPALLEQTIGQKFAETVSSFQDRTAIKDAFAHLSYRELDQQSDALALGLLDLGIAQGDRVAISLGNSIANAVISYGCFKIGAIVTPLNPAYTPAQVISALDHVSAKCFVLSTEIMLPYKQPKSAAPLLSAVLQGIERSGFVSLLVDNSTNEAHKSEFKATAEYEMLLSSNQGRKLPVQDQLKHCDIASIQFTSGTTSTPKAACLTHRNVLNNGVLVGLGMELTESDIAFNVGAVVRSIKDDQPTVLHGVPTMFLAELELIEKYSINPDEIKHLRTGVIGGSPIPASLRLALHEKLNLSNLTNCYGLTESSPIICQTASTDTLEAKLNTVGRMLPHTSARIVARDDPTRTLKRGEKGELLISGYAVMKGYWKDEKRTSESFIVQEKEDGLKQIWLRTGDEALFRPDGYIQITGRIKDIIIRGGENIYPHEIENVLIQHPMVSNASVVGLPDGKYGEIIAAFVIVKTGIHTVENLEKEENRELKHTTLSQRDIQLWVQDRLPKMLVPRFVFWQERMPLTSSGKIEKYKLRQLGIRLLKYAD</sequence>
<feature type="domain" description="AMP-binding enzyme C-terminal" evidence="2">
    <location>
        <begin position="444"/>
        <end position="536"/>
    </location>
</feature>
<dbReference type="InterPro" id="IPR042099">
    <property type="entry name" value="ANL_N_sf"/>
</dbReference>
<dbReference type="Gene3D" id="3.30.300.30">
    <property type="match status" value="1"/>
</dbReference>
<evidence type="ECO:0000259" key="1">
    <source>
        <dbReference type="Pfam" id="PF00501"/>
    </source>
</evidence>
<feature type="domain" description="AMP-dependent synthetase/ligase" evidence="1">
    <location>
        <begin position="28"/>
        <end position="231"/>
    </location>
</feature>
<feature type="domain" description="AMP-dependent synthetase/ligase" evidence="1">
    <location>
        <begin position="237"/>
        <end position="385"/>
    </location>
</feature>
<dbReference type="InterPro" id="IPR025110">
    <property type="entry name" value="AMP-bd_C"/>
</dbReference>
<dbReference type="InterPro" id="IPR000873">
    <property type="entry name" value="AMP-dep_synth/lig_dom"/>
</dbReference>